<keyword evidence="6" id="KW-0449">Lipoprotein</keyword>
<dbReference type="GO" id="GO:0000270">
    <property type="term" value="P:peptidoglycan metabolic process"/>
    <property type="evidence" value="ECO:0007669"/>
    <property type="project" value="UniProtKB-UniRule"/>
</dbReference>
<comment type="function">
    <text evidence="3">Lytic transglycosylase with a strong preference for naked glycan strands that lack stem peptides.</text>
</comment>
<evidence type="ECO:0000256" key="3">
    <source>
        <dbReference type="HAMAP-Rule" id="MF_02071"/>
    </source>
</evidence>
<dbReference type="EMBL" id="CACVAX010000060">
    <property type="protein sequence ID" value="CAA6822506.1"/>
    <property type="molecule type" value="Genomic_DNA"/>
</dbReference>
<keyword evidence="2 3" id="KW-0961">Cell wall biogenesis/degradation</keyword>
<dbReference type="Gene3D" id="2.40.40.10">
    <property type="entry name" value="RlpA-like domain"/>
    <property type="match status" value="1"/>
</dbReference>
<keyword evidence="1 3" id="KW-0456">Lyase</keyword>
<dbReference type="HAMAP" id="MF_02071">
    <property type="entry name" value="RlpA"/>
    <property type="match status" value="1"/>
</dbReference>
<evidence type="ECO:0000259" key="5">
    <source>
        <dbReference type="Pfam" id="PF03330"/>
    </source>
</evidence>
<evidence type="ECO:0000256" key="1">
    <source>
        <dbReference type="ARBA" id="ARBA00023239"/>
    </source>
</evidence>
<organism evidence="6">
    <name type="scientific">uncultured Sulfurovum sp</name>
    <dbReference type="NCBI Taxonomy" id="269237"/>
    <lineage>
        <taxon>Bacteria</taxon>
        <taxon>Pseudomonadati</taxon>
        <taxon>Campylobacterota</taxon>
        <taxon>Epsilonproteobacteria</taxon>
        <taxon>Campylobacterales</taxon>
        <taxon>Sulfurovaceae</taxon>
        <taxon>Sulfurovum</taxon>
        <taxon>environmental samples</taxon>
    </lineage>
</organism>
<dbReference type="PANTHER" id="PTHR34183">
    <property type="entry name" value="ENDOLYTIC PEPTIDOGLYCAN TRANSGLYCOSYLASE RLPA"/>
    <property type="match status" value="1"/>
</dbReference>
<keyword evidence="3" id="KW-0732">Signal</keyword>
<evidence type="ECO:0000313" key="6">
    <source>
        <dbReference type="EMBL" id="CAA6822506.1"/>
    </source>
</evidence>
<dbReference type="AlphaFoldDB" id="A0A6S6U4S4"/>
<dbReference type="InterPro" id="IPR012997">
    <property type="entry name" value="RplA"/>
</dbReference>
<dbReference type="SUPFAM" id="SSF50685">
    <property type="entry name" value="Barwin-like endoglucanases"/>
    <property type="match status" value="1"/>
</dbReference>
<evidence type="ECO:0000256" key="4">
    <source>
        <dbReference type="RuleBase" id="RU003495"/>
    </source>
</evidence>
<dbReference type="PANTHER" id="PTHR34183:SF1">
    <property type="entry name" value="ENDOLYTIC PEPTIDOGLYCAN TRANSGLYCOSYLASE RLPA"/>
    <property type="match status" value="1"/>
</dbReference>
<reference evidence="6" key="1">
    <citation type="submission" date="2020-01" db="EMBL/GenBank/DDBJ databases">
        <authorList>
            <person name="Meier V. D."/>
            <person name="Meier V D."/>
        </authorList>
    </citation>
    <scope>NUCLEOTIDE SEQUENCE</scope>
    <source>
        <strain evidence="6">HLG_WM_MAG_04</strain>
    </source>
</reference>
<accession>A0A6S6U4S4</accession>
<feature type="domain" description="RlpA-like protein double-psi beta-barrel" evidence="5">
    <location>
        <begin position="30"/>
        <end position="117"/>
    </location>
</feature>
<dbReference type="InterPro" id="IPR036908">
    <property type="entry name" value="RlpA-like_sf"/>
</dbReference>
<evidence type="ECO:0000256" key="2">
    <source>
        <dbReference type="ARBA" id="ARBA00023316"/>
    </source>
</evidence>
<dbReference type="InterPro" id="IPR009009">
    <property type="entry name" value="RlpA-like_DPBB"/>
</dbReference>
<dbReference type="NCBIfam" id="TIGR00413">
    <property type="entry name" value="rlpA"/>
    <property type="match status" value="1"/>
</dbReference>
<sequence length="135" mass="15782" precursor="true">MNKLLIKYLIVLLLFAFTSPIHAKNKKVQIGKGSWYGKKFHGRKTANGERYNMYAYTAAHKTLPFNTMVRVTNLRNKRSIIVRINDRGPYVRGRIIDLSYLAAKKLGYINKGVAKLKVKVLYKQKRKKKKKKKKR</sequence>
<comment type="similarity">
    <text evidence="3 4">Belongs to the RlpA family.</text>
</comment>
<dbReference type="GO" id="GO:0008932">
    <property type="term" value="F:lytic endotransglycosylase activity"/>
    <property type="evidence" value="ECO:0007669"/>
    <property type="project" value="UniProtKB-UniRule"/>
</dbReference>
<feature type="signal peptide" evidence="3">
    <location>
        <begin position="1"/>
        <end position="23"/>
    </location>
</feature>
<gene>
    <name evidence="3" type="primary">rlpA</name>
    <name evidence="6" type="ORF">HELGO_WM9681</name>
</gene>
<feature type="chain" id="PRO_5028543801" description="Probable endolytic peptidoglycan transglycosylase RlpA" evidence="3">
    <location>
        <begin position="24"/>
        <end position="135"/>
    </location>
</feature>
<name>A0A6S6U4S4_9BACT</name>
<dbReference type="InterPro" id="IPR034718">
    <property type="entry name" value="RlpA"/>
</dbReference>
<dbReference type="EC" id="4.2.2.-" evidence="3"/>
<dbReference type="CDD" id="cd22268">
    <property type="entry name" value="DPBB_RlpA-like"/>
    <property type="match status" value="1"/>
</dbReference>
<proteinExistence type="inferred from homology"/>
<dbReference type="Pfam" id="PF03330">
    <property type="entry name" value="DPBB_1"/>
    <property type="match status" value="1"/>
</dbReference>
<dbReference type="GO" id="GO:0071555">
    <property type="term" value="P:cell wall organization"/>
    <property type="evidence" value="ECO:0007669"/>
    <property type="project" value="UniProtKB-KW"/>
</dbReference>
<protein>
    <recommendedName>
        <fullName evidence="3">Probable endolytic peptidoglycan transglycosylase RlpA</fullName>
        <ecNumber evidence="3">4.2.2.-</ecNumber>
    </recommendedName>
</protein>